<reference evidence="4" key="1">
    <citation type="journal article" date="2019" name="Int. J. Syst. Evol. Microbiol.">
        <title>The Global Catalogue of Microorganisms (GCM) 10K type strain sequencing project: providing services to taxonomists for standard genome sequencing and annotation.</title>
        <authorList>
            <consortium name="The Broad Institute Genomics Platform"/>
            <consortium name="The Broad Institute Genome Sequencing Center for Infectious Disease"/>
            <person name="Wu L."/>
            <person name="Ma J."/>
        </authorList>
    </citation>
    <scope>NUCLEOTIDE SEQUENCE [LARGE SCALE GENOMIC DNA]</scope>
    <source>
        <strain evidence="4">CECT 8482</strain>
    </source>
</reference>
<dbReference type="Proteomes" id="UP001243846">
    <property type="component" value="Unassembled WGS sequence"/>
</dbReference>
<dbReference type="RefSeq" id="WP_377682678.1">
    <property type="nucleotide sequence ID" value="NZ_JBHMDZ010000001.1"/>
</dbReference>
<keyword evidence="4" id="KW-1185">Reference proteome</keyword>
<proteinExistence type="predicted"/>
<evidence type="ECO:0000313" key="3">
    <source>
        <dbReference type="EMBL" id="MDN3712439.1"/>
    </source>
</evidence>
<gene>
    <name evidence="3" type="ORF">QWZ10_13005</name>
</gene>
<feature type="compositionally biased region" description="Polar residues" evidence="1">
    <location>
        <begin position="32"/>
        <end position="54"/>
    </location>
</feature>
<feature type="region of interest" description="Disordered" evidence="1">
    <location>
        <begin position="27"/>
        <end position="54"/>
    </location>
</feature>
<evidence type="ECO:0000313" key="4">
    <source>
        <dbReference type="Proteomes" id="UP001243846"/>
    </source>
</evidence>
<evidence type="ECO:0008006" key="5">
    <source>
        <dbReference type="Google" id="ProtNLM"/>
    </source>
</evidence>
<accession>A0ABT8D7G1</accession>
<evidence type="ECO:0000256" key="2">
    <source>
        <dbReference type="SAM" id="SignalP"/>
    </source>
</evidence>
<comment type="caution">
    <text evidence="3">The sequence shown here is derived from an EMBL/GenBank/DDBJ whole genome shotgun (WGS) entry which is preliminary data.</text>
</comment>
<keyword evidence="2" id="KW-0732">Signal</keyword>
<organism evidence="3 4">
    <name type="scientific">Paracoccus cavernae</name>
    <dbReference type="NCBI Taxonomy" id="1571207"/>
    <lineage>
        <taxon>Bacteria</taxon>
        <taxon>Pseudomonadati</taxon>
        <taxon>Pseudomonadota</taxon>
        <taxon>Alphaproteobacteria</taxon>
        <taxon>Rhodobacterales</taxon>
        <taxon>Paracoccaceae</taxon>
        <taxon>Paracoccus</taxon>
    </lineage>
</organism>
<feature type="signal peptide" evidence="2">
    <location>
        <begin position="1"/>
        <end position="22"/>
    </location>
</feature>
<dbReference type="EMBL" id="JAUFRC010000001">
    <property type="protein sequence ID" value="MDN3712439.1"/>
    <property type="molecule type" value="Genomic_DNA"/>
</dbReference>
<feature type="chain" id="PRO_5046234163" description="DUF680 domain-containing protein" evidence="2">
    <location>
        <begin position="23"/>
        <end position="54"/>
    </location>
</feature>
<evidence type="ECO:0000256" key="1">
    <source>
        <dbReference type="SAM" id="MobiDB-lite"/>
    </source>
</evidence>
<sequence length="54" mass="5167">MKMKTLTVAFAIAAASALPAFAAGGDCAGKTAPQQQSSISAPTTSGTQSVAVPG</sequence>
<name>A0ABT8D7G1_9RHOB</name>
<protein>
    <recommendedName>
        <fullName evidence="5">DUF680 domain-containing protein</fullName>
    </recommendedName>
</protein>